<sequence>MLVSELVDQYLKTTDNDLKYMALRQELTVLEVGRDLDLLVNKVLMPVLLEEKDPEIVELVSSQVYPQLTLKCIVVMKRGNHEPQWFNDLIVDPLMDHIADKRKNFIVQTLRNVLKVAVQSRYRMQSAGDRHLGALVSQMKDYKGNNDVGQNTVLYWEALKPVISTYYYGTVKIPFAILKEIFNLCEGKLDSLVRSVLISSVQATTRQNVEKIVQESVSDSVLEAISTVWWQFGQLVPWLFEKRLLPDLHQQETLLTNLQMIYNLLPFFQIASAVSGEKGNSKNGLKRRLESKLQGLLENAAANSSAATTKEVDAELDVEDAEVDDAQQAYLDELQSDDDLEFEDEELLETDEGYQLKKLCQTILETLNDNKEKSSDIQPHKIDLTKVEVSALDETEDVVYTIQSTLESETTLQPLLLSVEILNQLLLTGYTEIDYSPVCQSLVRHMKQNKAFLQTIKVGNLTQTIDDGSTLRTMVHSTILQIITTRKLDYPTCCKLLTEAVSRGARDVDPTIEQLSLRIIQNLLQSHYNTIRALDSSWYDQTLLPKAAETAGKLHKRLQTTIQNSEQLEPQAQTATILQELTSLFNVQYPAIE</sequence>
<evidence type="ECO:0000259" key="1">
    <source>
        <dbReference type="Pfam" id="PF08623"/>
    </source>
</evidence>
<proteinExistence type="predicted"/>
<reference evidence="2 3" key="1">
    <citation type="journal article" date="2011" name="Proc. Natl. Acad. Sci. U.S.A.">
        <title>Evolutionary erosion of yeast sex chromosomes by mating-type switching accidents.</title>
        <authorList>
            <person name="Gordon J.L."/>
            <person name="Armisen D."/>
            <person name="Proux-Wera E."/>
            <person name="Oheigeartaigh S.S."/>
            <person name="Byrne K.P."/>
            <person name="Wolfe K.H."/>
        </authorList>
    </citation>
    <scope>NUCLEOTIDE SEQUENCE [LARGE SCALE GENOMIC DNA]</scope>
    <source>
        <strain evidence="3">ATCC 10662 / CBS 1146 / NBRC 0425 / NCYC 2629 / NRRL Y-866</strain>
    </source>
</reference>
<dbReference type="FunCoup" id="G8ZT72">
    <property type="interactions" value="42"/>
</dbReference>
<dbReference type="Proteomes" id="UP000005627">
    <property type="component" value="Chromosome 4"/>
</dbReference>
<keyword evidence="3" id="KW-1185">Reference proteome</keyword>
<feature type="domain" description="TATA-binding protein interacting (TIP20)" evidence="1">
    <location>
        <begin position="438"/>
        <end position="536"/>
    </location>
</feature>
<dbReference type="eggNOG" id="ENOG502S2GH">
    <property type="taxonomic scope" value="Eukaryota"/>
</dbReference>
<dbReference type="InterPro" id="IPR011989">
    <property type="entry name" value="ARM-like"/>
</dbReference>
<dbReference type="AlphaFoldDB" id="G8ZT72"/>
<dbReference type="HOGENOM" id="CLU_026649_0_0_1"/>
<name>G8ZT72_TORDE</name>
<dbReference type="GeneID" id="11502251"/>
<dbReference type="InterPro" id="IPR013932">
    <property type="entry name" value="TATA-bd_TIP120"/>
</dbReference>
<dbReference type="OrthoDB" id="4034650at2759"/>
<gene>
    <name evidence="2" type="primary">TDEL0D02320</name>
    <name evidence="2" type="ORF">TDEL_0D02320</name>
</gene>
<dbReference type="RefSeq" id="XP_003681027.1">
    <property type="nucleotide sequence ID" value="XM_003680979.1"/>
</dbReference>
<dbReference type="KEGG" id="tdl:TDEL_0D02320"/>
<dbReference type="EMBL" id="HE616745">
    <property type="protein sequence ID" value="CCE91816.1"/>
    <property type="molecule type" value="Genomic_DNA"/>
</dbReference>
<dbReference type="InParanoid" id="G8ZT72"/>
<accession>G8ZT72</accession>
<organism evidence="2 3">
    <name type="scientific">Torulaspora delbrueckii</name>
    <name type="common">Yeast</name>
    <name type="synonym">Candida colliculosa</name>
    <dbReference type="NCBI Taxonomy" id="4950"/>
    <lineage>
        <taxon>Eukaryota</taxon>
        <taxon>Fungi</taxon>
        <taxon>Dikarya</taxon>
        <taxon>Ascomycota</taxon>
        <taxon>Saccharomycotina</taxon>
        <taxon>Saccharomycetes</taxon>
        <taxon>Saccharomycetales</taxon>
        <taxon>Saccharomycetaceae</taxon>
        <taxon>Torulaspora</taxon>
    </lineage>
</organism>
<evidence type="ECO:0000313" key="3">
    <source>
        <dbReference type="Proteomes" id="UP000005627"/>
    </source>
</evidence>
<protein>
    <recommendedName>
        <fullName evidence="1">TATA-binding protein interacting (TIP20) domain-containing protein</fullName>
    </recommendedName>
</protein>
<dbReference type="Pfam" id="PF08623">
    <property type="entry name" value="TIP120"/>
    <property type="match status" value="1"/>
</dbReference>
<dbReference type="Gene3D" id="1.25.10.10">
    <property type="entry name" value="Leucine-rich Repeat Variant"/>
    <property type="match status" value="1"/>
</dbReference>
<evidence type="ECO:0000313" key="2">
    <source>
        <dbReference type="EMBL" id="CCE91816.1"/>
    </source>
</evidence>